<dbReference type="InterPro" id="IPR006626">
    <property type="entry name" value="PbH1"/>
</dbReference>
<dbReference type="EMBL" id="CP036339">
    <property type="protein sequence ID" value="QDT71483.1"/>
    <property type="molecule type" value="Genomic_DNA"/>
</dbReference>
<dbReference type="InterPro" id="IPR059226">
    <property type="entry name" value="Choice_anch_Q_dom"/>
</dbReference>
<dbReference type="SMART" id="SM00710">
    <property type="entry name" value="PbH1"/>
    <property type="match status" value="7"/>
</dbReference>
<dbReference type="Gene3D" id="2.160.20.10">
    <property type="entry name" value="Single-stranded right-handed beta-helix, Pectin lyase-like"/>
    <property type="match status" value="1"/>
</dbReference>
<evidence type="ECO:0008006" key="3">
    <source>
        <dbReference type="Google" id="ProtNLM"/>
    </source>
</evidence>
<dbReference type="Proteomes" id="UP000317909">
    <property type="component" value="Chromosome"/>
</dbReference>
<protein>
    <recommendedName>
        <fullName evidence="3">Right handed beta helix domain-containing protein</fullName>
    </recommendedName>
</protein>
<gene>
    <name evidence="1" type="ORF">I41_06400</name>
</gene>
<dbReference type="RefSeq" id="WP_145430788.1">
    <property type="nucleotide sequence ID" value="NZ_CP036339.1"/>
</dbReference>
<dbReference type="InterPro" id="IPR011050">
    <property type="entry name" value="Pectin_lyase_fold/virulence"/>
</dbReference>
<organism evidence="1 2">
    <name type="scientific">Lacipirellula limnantheis</name>
    <dbReference type="NCBI Taxonomy" id="2528024"/>
    <lineage>
        <taxon>Bacteria</taxon>
        <taxon>Pseudomonadati</taxon>
        <taxon>Planctomycetota</taxon>
        <taxon>Planctomycetia</taxon>
        <taxon>Pirellulales</taxon>
        <taxon>Lacipirellulaceae</taxon>
        <taxon>Lacipirellula</taxon>
    </lineage>
</organism>
<sequence>MSHRWFRRPKSLGRSRPAQFSRVITFEPLEPRLALTTFTVNSLIDAPVNFSDNVVTLREAIGAANTNVAVQPGGPAGDSLFSDLIQFQPGLTGTITLTQGQLNPRGLLVINGPGSSLLAVSGGATASRVLFVSDPAVGTFGSLTIRDLTIRGGNATQGGGILNNERLTMENVVITANKAVEGAGIHNSSTGTLTVRTSQIQGNQGGSFSATPDGGGGGLFNAGTATLIDSSINGNSVLTGTGGAIVNSGTLTLRNSSIAGNGAALSVGGISNSGVLKIVNSTIANNHAFDSGGFDGVIGALHNEAAGTVTVQNSTFSGNGATLVGGILNDGSMSLENSTVSGNIGGRDRGGISNNGSLALRNATIVGNRADASNVGGVGAGLYNNSVFGVVMHNTIIADNLQGPIAGLSIADNFAGVAANTTSSHNLIGPGDSSGLANGGVNGNQIGVASALLGALASNGGAAQTHLPLPGSPAINAGGNDQRPIDAFDVDGDANTTEPIPFDQRGSGFARVSGVTVDVGAVEVQSDPTADFDFDNDRDGTDFLIWQRGFGVTGVAATRSSGNADFDNDVDAADLAVWTAQYGSTVAVEEATIIVAGPAASASANFRMAPSLAASGEPSRTALRHMLARDAVFASARLPFLDADLFSLRAAGKARVRSLWR</sequence>
<evidence type="ECO:0000313" key="2">
    <source>
        <dbReference type="Proteomes" id="UP000317909"/>
    </source>
</evidence>
<proteinExistence type="predicted"/>
<dbReference type="InterPro" id="IPR012334">
    <property type="entry name" value="Pectin_lyas_fold"/>
</dbReference>
<name>A0A517TT00_9BACT</name>
<reference evidence="1 2" key="1">
    <citation type="submission" date="2019-02" db="EMBL/GenBank/DDBJ databases">
        <title>Deep-cultivation of Planctomycetes and their phenomic and genomic characterization uncovers novel biology.</title>
        <authorList>
            <person name="Wiegand S."/>
            <person name="Jogler M."/>
            <person name="Boedeker C."/>
            <person name="Pinto D."/>
            <person name="Vollmers J."/>
            <person name="Rivas-Marin E."/>
            <person name="Kohn T."/>
            <person name="Peeters S.H."/>
            <person name="Heuer A."/>
            <person name="Rast P."/>
            <person name="Oberbeckmann S."/>
            <person name="Bunk B."/>
            <person name="Jeske O."/>
            <person name="Meyerdierks A."/>
            <person name="Storesund J.E."/>
            <person name="Kallscheuer N."/>
            <person name="Luecker S."/>
            <person name="Lage O.M."/>
            <person name="Pohl T."/>
            <person name="Merkel B.J."/>
            <person name="Hornburger P."/>
            <person name="Mueller R.-W."/>
            <person name="Bruemmer F."/>
            <person name="Labrenz M."/>
            <person name="Spormann A.M."/>
            <person name="Op den Camp H."/>
            <person name="Overmann J."/>
            <person name="Amann R."/>
            <person name="Jetten M.S.M."/>
            <person name="Mascher T."/>
            <person name="Medema M.H."/>
            <person name="Devos D.P."/>
            <person name="Kaster A.-K."/>
            <person name="Ovreas L."/>
            <person name="Rohde M."/>
            <person name="Galperin M.Y."/>
            <person name="Jogler C."/>
        </authorList>
    </citation>
    <scope>NUCLEOTIDE SEQUENCE [LARGE SCALE GENOMIC DNA]</scope>
    <source>
        <strain evidence="1 2">I41</strain>
    </source>
</reference>
<accession>A0A517TT00</accession>
<dbReference type="OrthoDB" id="292920at2"/>
<dbReference type="NCBIfam" id="NF041518">
    <property type="entry name" value="choice_anch_Q"/>
    <property type="match status" value="1"/>
</dbReference>
<evidence type="ECO:0000313" key="1">
    <source>
        <dbReference type="EMBL" id="QDT71483.1"/>
    </source>
</evidence>
<dbReference type="AlphaFoldDB" id="A0A517TT00"/>
<dbReference type="SUPFAM" id="SSF51126">
    <property type="entry name" value="Pectin lyase-like"/>
    <property type="match status" value="2"/>
</dbReference>
<dbReference type="KEGG" id="llh:I41_06400"/>
<keyword evidence="2" id="KW-1185">Reference proteome</keyword>